<dbReference type="GO" id="GO:0045724">
    <property type="term" value="P:positive regulation of cilium assembly"/>
    <property type="evidence" value="ECO:0007669"/>
    <property type="project" value="TreeGrafter"/>
</dbReference>
<comment type="similarity">
    <text evidence="2">Belongs to the TAPT1 family.</text>
</comment>
<dbReference type="GO" id="GO:0036064">
    <property type="term" value="C:ciliary basal body"/>
    <property type="evidence" value="ECO:0007669"/>
    <property type="project" value="TreeGrafter"/>
</dbReference>
<dbReference type="Pfam" id="PF05346">
    <property type="entry name" value="DUF747"/>
    <property type="match status" value="1"/>
</dbReference>
<feature type="transmembrane region" description="Helical" evidence="6">
    <location>
        <begin position="248"/>
        <end position="271"/>
    </location>
</feature>
<evidence type="ECO:0000256" key="6">
    <source>
        <dbReference type="SAM" id="Phobius"/>
    </source>
</evidence>
<dbReference type="PANTHER" id="PTHR13317:SF4">
    <property type="entry name" value="TRANSMEMBRANE ANTERIOR POSTERIOR TRANSFORMATION PROTEIN 1 HOMOLOG"/>
    <property type="match status" value="1"/>
</dbReference>
<proteinExistence type="evidence at transcript level"/>
<evidence type="ECO:0000256" key="5">
    <source>
        <dbReference type="ARBA" id="ARBA00023136"/>
    </source>
</evidence>
<keyword evidence="5 6" id="KW-0472">Membrane</keyword>
<evidence type="ECO:0000256" key="3">
    <source>
        <dbReference type="ARBA" id="ARBA00022692"/>
    </source>
</evidence>
<feature type="non-terminal residue" evidence="7">
    <location>
        <position position="1"/>
    </location>
</feature>
<dbReference type="EMBL" id="GBBM01004097">
    <property type="protein sequence ID" value="JAC31321.1"/>
    <property type="molecule type" value="mRNA"/>
</dbReference>
<comment type="subcellular location">
    <subcellularLocation>
        <location evidence="1">Membrane</location>
        <topology evidence="1">Multi-pass membrane protein</topology>
    </subcellularLocation>
</comment>
<protein>
    <submittedName>
        <fullName evidence="7">Putative transmembrane anterior posterior transformation protein 1</fullName>
    </submittedName>
</protein>
<reference evidence="7" key="1">
    <citation type="submission" date="2014-03" db="EMBL/GenBank/DDBJ databases">
        <title>The sialotranscriptome of Amblyomma triste, Amblyomma parvum and Amblyomma cajennense ticks, uncovered by 454-based RNA-seq.</title>
        <authorList>
            <person name="Garcia G.R."/>
            <person name="Gardinassi L.G."/>
            <person name="Ribeiro J.M."/>
            <person name="Anatriello E."/>
            <person name="Ferreira B.R."/>
            <person name="Moreira H.N."/>
            <person name="Mafra C."/>
            <person name="Olegario M.M."/>
            <person name="Szabo P.J."/>
            <person name="Miranda-Santos I.K."/>
            <person name="Maruyama S.R."/>
        </authorList>
    </citation>
    <scope>NUCLEOTIDE SEQUENCE</scope>
    <source>
        <strain evidence="7">Mato Grasso do Sul</strain>
        <tissue evidence="7">Salivary glands</tissue>
    </source>
</reference>
<organism evidence="7">
    <name type="scientific">Amblyomma triste</name>
    <name type="common">Neotropical tick</name>
    <dbReference type="NCBI Taxonomy" id="251400"/>
    <lineage>
        <taxon>Eukaryota</taxon>
        <taxon>Metazoa</taxon>
        <taxon>Ecdysozoa</taxon>
        <taxon>Arthropoda</taxon>
        <taxon>Chelicerata</taxon>
        <taxon>Arachnida</taxon>
        <taxon>Acari</taxon>
        <taxon>Parasitiformes</taxon>
        <taxon>Ixodida</taxon>
        <taxon>Ixodoidea</taxon>
        <taxon>Ixodidae</taxon>
        <taxon>Amblyomminae</taxon>
        <taxon>Amblyomma</taxon>
    </lineage>
</organism>
<dbReference type="PANTHER" id="PTHR13317">
    <property type="entry name" value="TRANSMEMBRANE ANTERIOR POSTERIOR TRANSFORMATION PROTEIN 1 HOMOLOG"/>
    <property type="match status" value="1"/>
</dbReference>
<evidence type="ECO:0000256" key="2">
    <source>
        <dbReference type="ARBA" id="ARBA00008803"/>
    </source>
</evidence>
<feature type="transmembrane region" description="Helical" evidence="6">
    <location>
        <begin position="438"/>
        <end position="457"/>
    </location>
</feature>
<dbReference type="AlphaFoldDB" id="A0A023GAP2"/>
<dbReference type="GO" id="GO:0005789">
    <property type="term" value="C:endoplasmic reticulum membrane"/>
    <property type="evidence" value="ECO:0007669"/>
    <property type="project" value="TreeGrafter"/>
</dbReference>
<dbReference type="InterPro" id="IPR008010">
    <property type="entry name" value="Tatp1"/>
</dbReference>
<evidence type="ECO:0000313" key="7">
    <source>
        <dbReference type="EMBL" id="JAC31321.1"/>
    </source>
</evidence>
<evidence type="ECO:0000256" key="4">
    <source>
        <dbReference type="ARBA" id="ARBA00022989"/>
    </source>
</evidence>
<feature type="transmembrane region" description="Helical" evidence="6">
    <location>
        <begin position="124"/>
        <end position="156"/>
    </location>
</feature>
<keyword evidence="3 6" id="KW-0812">Transmembrane</keyword>
<name>A0A023GAP2_AMBTT</name>
<sequence length="486" mass="55751">FSTSIYHLAFLSLNQFLSTARCKRKNVAMVDVAHAFSEDLNATQQPLQSGGDSDVAADVQLDDVKQCSATRPSANGSRKAKKRSLWSYLHKEVRRGYQLEEQRYEKRRAKFYAFFRIPRELERFVLYGFLQCADAFLSVLTLLPVRFALAAGLLGARLVGRRRLQPAESCDLLKGLVLLGTWLLAAQVDTSMLYHIVKSQSVIKLYIFFNMLEVADKLFSSFGQDILDALLWTATEPEPRRARRRLGLLAHLMLALAYVFLHCLLVMLQATTLSVAINSQNKALLTIMMSNNFVELKGMVFKKFAKNNLFQMACSDIRERFHYVVLLLVVIVQTMREYSWHQERFWSLLWDCLLVLLAEMLVDWVKHAFVTRFNAISWQVYREYLTSLAYDLASSKLHTAPSDHGDLVSRRLGFTPLPLAAMVLRVMAWPPWSVRLALLTYVCLCSFKVLLNLVLLSRACSLVEQHRQTLLEDSPEKQSHRPKFPE</sequence>
<feature type="transmembrane region" description="Helical" evidence="6">
    <location>
        <begin position="283"/>
        <end position="300"/>
    </location>
</feature>
<evidence type="ECO:0000256" key="1">
    <source>
        <dbReference type="ARBA" id="ARBA00004141"/>
    </source>
</evidence>
<keyword evidence="4 6" id="KW-1133">Transmembrane helix</keyword>
<accession>A0A023GAP2</accession>
<feature type="transmembrane region" description="Helical" evidence="6">
    <location>
        <begin position="321"/>
        <end position="339"/>
    </location>
</feature>